<feature type="transmembrane region" description="Helical" evidence="1">
    <location>
        <begin position="110"/>
        <end position="127"/>
    </location>
</feature>
<sequence length="754" mass="79958">MQSPRSPFVPALDGPDAEPRATRANLVSAAVVAAVGCVYMGYAVRTGLPLGDAARALAAIAITQVLPGALLWRAVRPRRGWLLEDVAMGFALGIAIAVPTQVVAGLLGQRWPAFVIPLAVAAVLVAVPRTRRRIMAAQWSPMAWWLAPLVSLISFWALRQLVAYFRTNQITWTGLGRPHIDAYLHQALASQLLHRGPTSWPTVAGEDLGYHWFTHAWLAHVTATSGAGLDLVLLRVMPALMPLTVVVCVAVAALRLSRSSKVALLASGLAMVASGGNPFGYASFGLPLNPDSPTLALGVPTLLALVVLLAQRWNGELSRTAYVLVPWLSVIAAGTKGATSPLVVAGLGLAAVAMLLWNRRLFGKVVVDTLVVGGGLIFALIVVFHGSSAGLALGITDSSKQTYVHVLLGSLPGRELVLAAAALAVISGLTRAALSFAPMFGRESRRQPLSWLLAGGSIAGAAAVGLFSHPGQSQYYFLLTAIPLAAIGSAMGARSIVHALGPDAVRRLLPLAVVAGGLIHLAPTRLVGELGEGTFQTFWRALAVAAVLVVATAAAGWFLGDPGRRLMASLATTATAALAVGGFAAINTVRAPLFAEVKRPASLTERLAISQDQLDAARWIRDHSDPDDLVMTNRHCTVPRKPVDGCDSRRWVVTAFSERQSLVEGWTATPEATKRAPHGRDSVTVNYWKPDILELNDGFIANPTAEAQRRLWDLGVRWVYVDNLQAHADDLAPFAERGFDSPDASAWKLLEPGR</sequence>
<evidence type="ECO:0000256" key="1">
    <source>
        <dbReference type="SAM" id="Phobius"/>
    </source>
</evidence>
<gene>
    <name evidence="2" type="ORF">N803_16095</name>
</gene>
<keyword evidence="1" id="KW-0812">Transmembrane</keyword>
<accession>A0A0A0JHM6</accession>
<feature type="transmembrane region" description="Helical" evidence="1">
    <location>
        <begin position="340"/>
        <end position="358"/>
    </location>
</feature>
<feature type="transmembrane region" description="Helical" evidence="1">
    <location>
        <begin position="56"/>
        <end position="74"/>
    </location>
</feature>
<feature type="transmembrane region" description="Helical" evidence="1">
    <location>
        <begin position="262"/>
        <end position="281"/>
    </location>
</feature>
<evidence type="ECO:0000313" key="2">
    <source>
        <dbReference type="EMBL" id="KGN36935.1"/>
    </source>
</evidence>
<proteinExistence type="predicted"/>
<dbReference type="STRING" id="1385521.N803_16095"/>
<protein>
    <submittedName>
        <fullName evidence="2">Uncharacterized protein</fullName>
    </submittedName>
</protein>
<dbReference type="EMBL" id="AVPK01000007">
    <property type="protein sequence ID" value="KGN36935.1"/>
    <property type="molecule type" value="Genomic_DNA"/>
</dbReference>
<feature type="transmembrane region" description="Helical" evidence="1">
    <location>
        <begin position="566"/>
        <end position="586"/>
    </location>
</feature>
<feature type="transmembrane region" description="Helical" evidence="1">
    <location>
        <begin position="538"/>
        <end position="559"/>
    </location>
</feature>
<organism evidence="2 3">
    <name type="scientific">Knoellia subterranea KCTC 19937</name>
    <dbReference type="NCBI Taxonomy" id="1385521"/>
    <lineage>
        <taxon>Bacteria</taxon>
        <taxon>Bacillati</taxon>
        <taxon>Actinomycetota</taxon>
        <taxon>Actinomycetes</taxon>
        <taxon>Micrococcales</taxon>
        <taxon>Intrasporangiaceae</taxon>
        <taxon>Knoellia</taxon>
    </lineage>
</organism>
<feature type="transmembrane region" description="Helical" evidence="1">
    <location>
        <begin position="416"/>
        <end position="437"/>
    </location>
</feature>
<feature type="transmembrane region" description="Helical" evidence="1">
    <location>
        <begin position="86"/>
        <end position="104"/>
    </location>
</feature>
<evidence type="ECO:0000313" key="3">
    <source>
        <dbReference type="Proteomes" id="UP000030011"/>
    </source>
</evidence>
<feature type="transmembrane region" description="Helical" evidence="1">
    <location>
        <begin position="139"/>
        <end position="158"/>
    </location>
</feature>
<keyword evidence="3" id="KW-1185">Reference proteome</keyword>
<feature type="transmembrane region" description="Helical" evidence="1">
    <location>
        <begin position="26"/>
        <end position="44"/>
    </location>
</feature>
<feature type="transmembrane region" description="Helical" evidence="1">
    <location>
        <begin position="370"/>
        <end position="396"/>
    </location>
</feature>
<dbReference type="Proteomes" id="UP000030011">
    <property type="component" value="Unassembled WGS sequence"/>
</dbReference>
<comment type="caution">
    <text evidence="2">The sequence shown here is derived from an EMBL/GenBank/DDBJ whole genome shotgun (WGS) entry which is preliminary data.</text>
</comment>
<feature type="transmembrane region" description="Helical" evidence="1">
    <location>
        <begin position="449"/>
        <end position="469"/>
    </location>
</feature>
<keyword evidence="1" id="KW-1133">Transmembrane helix</keyword>
<dbReference type="AlphaFoldDB" id="A0A0A0JHM6"/>
<feature type="transmembrane region" description="Helical" evidence="1">
    <location>
        <begin position="508"/>
        <end position="526"/>
    </location>
</feature>
<dbReference type="eggNOG" id="ENOG502ZKC6">
    <property type="taxonomic scope" value="Bacteria"/>
</dbReference>
<feature type="transmembrane region" description="Helical" evidence="1">
    <location>
        <begin position="293"/>
        <end position="310"/>
    </location>
</feature>
<feature type="transmembrane region" description="Helical" evidence="1">
    <location>
        <begin position="317"/>
        <end position="334"/>
    </location>
</feature>
<keyword evidence="1" id="KW-0472">Membrane</keyword>
<reference evidence="2 3" key="1">
    <citation type="submission" date="2013-08" db="EMBL/GenBank/DDBJ databases">
        <title>The genome sequence of Knoellia subterranea.</title>
        <authorList>
            <person name="Zhu W."/>
            <person name="Wang G."/>
        </authorList>
    </citation>
    <scope>NUCLEOTIDE SEQUENCE [LARGE SCALE GENOMIC DNA]</scope>
    <source>
        <strain evidence="2 3">KCTC 19937</strain>
    </source>
</reference>
<name>A0A0A0JHM6_9MICO</name>
<feature type="transmembrane region" description="Helical" evidence="1">
    <location>
        <begin position="232"/>
        <end position="255"/>
    </location>
</feature>
<feature type="transmembrane region" description="Helical" evidence="1">
    <location>
        <begin position="475"/>
        <end position="496"/>
    </location>
</feature>